<feature type="compositionally biased region" description="Basic and acidic residues" evidence="1">
    <location>
        <begin position="237"/>
        <end position="247"/>
    </location>
</feature>
<gene>
    <name evidence="2" type="ORF">Q9L58_002242</name>
</gene>
<protein>
    <submittedName>
        <fullName evidence="2">Uncharacterized protein</fullName>
    </submittedName>
</protein>
<accession>A0ABR3GRU8</accession>
<feature type="compositionally biased region" description="Acidic residues" evidence="1">
    <location>
        <begin position="502"/>
        <end position="516"/>
    </location>
</feature>
<reference evidence="2 3" key="1">
    <citation type="submission" date="2024-02" db="EMBL/GenBank/DDBJ databases">
        <title>Discinaceae phylogenomics.</title>
        <authorList>
            <person name="Dirks A.C."/>
            <person name="James T.Y."/>
        </authorList>
    </citation>
    <scope>NUCLEOTIDE SEQUENCE [LARGE SCALE GENOMIC DNA]</scope>
    <source>
        <strain evidence="2 3">ACD0624</strain>
    </source>
</reference>
<feature type="compositionally biased region" description="Low complexity" evidence="1">
    <location>
        <begin position="1"/>
        <end position="22"/>
    </location>
</feature>
<keyword evidence="3" id="KW-1185">Reference proteome</keyword>
<feature type="compositionally biased region" description="Gly residues" evidence="1">
    <location>
        <begin position="517"/>
        <end position="531"/>
    </location>
</feature>
<feature type="compositionally biased region" description="Basic and acidic residues" evidence="1">
    <location>
        <begin position="262"/>
        <end position="271"/>
    </location>
</feature>
<comment type="caution">
    <text evidence="2">The sequence shown here is derived from an EMBL/GenBank/DDBJ whole genome shotgun (WGS) entry which is preliminary data.</text>
</comment>
<evidence type="ECO:0000256" key="1">
    <source>
        <dbReference type="SAM" id="MobiDB-lite"/>
    </source>
</evidence>
<feature type="region of interest" description="Disordered" evidence="1">
    <location>
        <begin position="223"/>
        <end position="311"/>
    </location>
</feature>
<dbReference type="EMBL" id="JBBBZM010000019">
    <property type="protein sequence ID" value="KAL0638664.1"/>
    <property type="molecule type" value="Genomic_DNA"/>
</dbReference>
<dbReference type="Proteomes" id="UP001447188">
    <property type="component" value="Unassembled WGS sequence"/>
</dbReference>
<proteinExistence type="predicted"/>
<evidence type="ECO:0000313" key="3">
    <source>
        <dbReference type="Proteomes" id="UP001447188"/>
    </source>
</evidence>
<feature type="compositionally biased region" description="Acidic residues" evidence="1">
    <location>
        <begin position="385"/>
        <end position="403"/>
    </location>
</feature>
<feature type="compositionally biased region" description="Low complexity" evidence="1">
    <location>
        <begin position="50"/>
        <end position="70"/>
    </location>
</feature>
<name>A0ABR3GRU8_9PEZI</name>
<feature type="region of interest" description="Disordered" evidence="1">
    <location>
        <begin position="501"/>
        <end position="544"/>
    </location>
</feature>
<feature type="compositionally biased region" description="Basic and acidic residues" evidence="1">
    <location>
        <begin position="134"/>
        <end position="155"/>
    </location>
</feature>
<organism evidence="2 3">
    <name type="scientific">Discina gigas</name>
    <dbReference type="NCBI Taxonomy" id="1032678"/>
    <lineage>
        <taxon>Eukaryota</taxon>
        <taxon>Fungi</taxon>
        <taxon>Dikarya</taxon>
        <taxon>Ascomycota</taxon>
        <taxon>Pezizomycotina</taxon>
        <taxon>Pezizomycetes</taxon>
        <taxon>Pezizales</taxon>
        <taxon>Discinaceae</taxon>
        <taxon>Discina</taxon>
    </lineage>
</organism>
<evidence type="ECO:0000313" key="2">
    <source>
        <dbReference type="EMBL" id="KAL0638664.1"/>
    </source>
</evidence>
<feature type="region of interest" description="Disordered" evidence="1">
    <location>
        <begin position="340"/>
        <end position="411"/>
    </location>
</feature>
<feature type="region of interest" description="Disordered" evidence="1">
    <location>
        <begin position="1"/>
        <end position="204"/>
    </location>
</feature>
<sequence>MCASSARSTAAGSDTASAGVSTDRSGKPAEQGMVQKGTGRADSTEEAEAGGRAARVSATRAYATRASAARGKNAAQSRSVSDEMAEKVVEEEEKAGGVGTGRVLDNTRQSGRSARDGAARGTNVTQSRSVSVEMAEKVIEEGEKAGGVRPERVSDNTRQSGRAPNGGEVTSRVRKASVMKKGGEVKAGGVSHDTRGSGMAAGDEPIRRVEPSTRWVNTREWTERVEAPPAGRRKSARQVEREQDAAVKRKRGDVPFVKNTKPRLDTGEKKTLPGFMSGASASPGGDAAGREIDGGVGTPIAGNYTAPQTTTSGFTYRSLVRPSSAGPVLFGLPVAAAATTPVNDAESEESGSTTEVDSEEQRGRNDKIVAGMWAEESAGRAVGGEEAEAEAGEEDESVTDADSESQRGKNDAIVASWAATDINVEEVDEEEAEEEQRRRDHAIMVRWAAGIIPWAEPATIADNYTAARDFAYPASLALHTAHPLLSTAVVPRAPRAFVFAQNEEEEEEEEESEESEGSGGSEGSEGSGGSERSGESEEEDVVMGEEVVEEAEVVAEVGACKRKRGPEVLESNARVKVDGGLQGGPDRTAMRKSCFPISSLVKRRVTKMNLGGRKPAGLIPDRFAGVILAPPNDKAAMSDPEKRSGVDHMRPRLGFAADGRLYPAVAVPVQRPSGVARILNRAEERVTRARRASLWVNSGGYSGASSEPWTDVGSAKGRTGRVRGARVEKSSRFTPARRFEPTGYPHREIGESHLEGLRGYVTSRFGKSPAIMKGTNVLSGSLAPRDRVVRGGGEREWRIVLREILLRWLRVEVEL</sequence>